<reference evidence="3" key="1">
    <citation type="submission" date="2022-11" db="UniProtKB">
        <authorList>
            <consortium name="WormBaseParasite"/>
        </authorList>
    </citation>
    <scope>IDENTIFICATION</scope>
</reference>
<protein>
    <submittedName>
        <fullName evidence="3">BACK domain-containing protein</fullName>
    </submittedName>
</protein>
<dbReference type="PANTHER" id="PTHR45632">
    <property type="entry name" value="LD33804P"/>
    <property type="match status" value="1"/>
</dbReference>
<keyword evidence="2" id="KW-1185">Reference proteome</keyword>
<name>A0A914QI34_9BILA</name>
<accession>A0A914QI34</accession>
<dbReference type="Gene3D" id="1.25.40.420">
    <property type="match status" value="1"/>
</dbReference>
<dbReference type="Pfam" id="PF07707">
    <property type="entry name" value="BACK"/>
    <property type="match status" value="1"/>
</dbReference>
<dbReference type="Proteomes" id="UP000887578">
    <property type="component" value="Unplaced"/>
</dbReference>
<evidence type="ECO:0000259" key="1">
    <source>
        <dbReference type="Pfam" id="PF07707"/>
    </source>
</evidence>
<dbReference type="AlphaFoldDB" id="A0A914QI34"/>
<dbReference type="CDD" id="cd14733">
    <property type="entry name" value="BACK"/>
    <property type="match status" value="1"/>
</dbReference>
<proteinExistence type="predicted"/>
<sequence>MSEFYQIEDLKELCDEYLSKMELNLSNIFQLFEISNKYSLIQIKKPIQTFIFQNFKTIFKSEGFFNAEKSVVKEIIAVGQTFAIKYEEMFEAAYEWSENQVIKKQKESIDENFNMNDAIKVEMQKFLPFIKFEQMEISFFTKYVDKRGFIFTYDELSDTLETVQSNVQVKITNKNGQSVYGLLPKKDNAVCVIKSLQDKCCDASLKNCIFWYTKCQIPSTPSPLKKRIGAKYLFYFFDGDIGVKYTADIHDRHYLLAEMNSETDFEFIGDCKIEIV</sequence>
<evidence type="ECO:0000313" key="3">
    <source>
        <dbReference type="WBParaSite" id="PDA_v2.g31603.t1"/>
    </source>
</evidence>
<evidence type="ECO:0000313" key="2">
    <source>
        <dbReference type="Proteomes" id="UP000887578"/>
    </source>
</evidence>
<dbReference type="PANTHER" id="PTHR45632:SF30">
    <property type="entry name" value="BTB DOMAIN-CONTAINING PROTEIN"/>
    <property type="match status" value="1"/>
</dbReference>
<dbReference type="InterPro" id="IPR011705">
    <property type="entry name" value="BACK"/>
</dbReference>
<feature type="domain" description="BACK" evidence="1">
    <location>
        <begin position="29"/>
        <end position="105"/>
    </location>
</feature>
<dbReference type="WBParaSite" id="PDA_v2.g31603.t1">
    <property type="protein sequence ID" value="PDA_v2.g31603.t1"/>
    <property type="gene ID" value="PDA_v2.g31603"/>
</dbReference>
<organism evidence="2 3">
    <name type="scientific">Panagrolaimus davidi</name>
    <dbReference type="NCBI Taxonomy" id="227884"/>
    <lineage>
        <taxon>Eukaryota</taxon>
        <taxon>Metazoa</taxon>
        <taxon>Ecdysozoa</taxon>
        <taxon>Nematoda</taxon>
        <taxon>Chromadorea</taxon>
        <taxon>Rhabditida</taxon>
        <taxon>Tylenchina</taxon>
        <taxon>Panagrolaimomorpha</taxon>
        <taxon>Panagrolaimoidea</taxon>
        <taxon>Panagrolaimidae</taxon>
        <taxon>Panagrolaimus</taxon>
    </lineage>
</organism>